<dbReference type="STRING" id="1630135.DAD186_18240"/>
<keyword evidence="1" id="KW-0547">Nucleotide-binding</keyword>
<dbReference type="SMART" id="SM00382">
    <property type="entry name" value="AAA"/>
    <property type="match status" value="2"/>
</dbReference>
<evidence type="ECO:0000259" key="4">
    <source>
        <dbReference type="PROSITE" id="PS50893"/>
    </source>
</evidence>
<evidence type="ECO:0000313" key="8">
    <source>
        <dbReference type="Proteomes" id="UP000323865"/>
    </source>
</evidence>
<gene>
    <name evidence="5" type="ORF">DAD186_18240</name>
    <name evidence="6" type="ORF">FOB48_02320</name>
</gene>
<dbReference type="PATRIC" id="fig|1630135.4.peg.1823"/>
<sequence length="550" mass="58762">MPTTEPLRSCAWIGTPQGPAAHIRAESLHLTLGDRPLLSGTDVTVSTGSRLAIVGDNGRGKTTLLHILAGILKPDSGVVTRVGSLVLVKQDMATEGDRTVGDLIAEATAPSRAALQALDVATAALAAGDDAADAYSAALEAATRLDAWDADRRVDIALAGLNACSDRDRVLSTLSVGQRYRVRLAVALGSTPDLLLLDEPTNHLDAAGLSFLTERLQDHPGGLALVSHDRALLRDVATSFLDLDPTRDGLPRTYAGGYEGWIEGRQRERAAWEQDHAAQVARHQELTRAAADARSRLSQGGWRPDKGTGKHQRATRAAGVVQAFNRRIVDLERHQIDVPEPPLRLAWPTSSARTGQNIVNASMLTVTDQLATPVSVDISGGDRLVVTGPNGAGKSTLLGLLGRRLAPSTGQLRVNPRARVALLSQEVPDWDDALPAHVVYETYLATQGRRSQAPSLGSLGLLEPAATRTPVGHLSQGQQRRLHLAMCLAVDPDLLLLDEPTNHLSSSLVDDITTELLRTSCATIVATHDRQMLDDLTDWPHLSLAPKDLP</sequence>
<dbReference type="GO" id="GO:0005524">
    <property type="term" value="F:ATP binding"/>
    <property type="evidence" value="ECO:0007669"/>
    <property type="project" value="UniProtKB-KW"/>
</dbReference>
<dbReference type="InterPro" id="IPR003593">
    <property type="entry name" value="AAA+_ATPase"/>
</dbReference>
<evidence type="ECO:0000313" key="6">
    <source>
        <dbReference type="EMBL" id="QEU11255.1"/>
    </source>
</evidence>
<evidence type="ECO:0000256" key="3">
    <source>
        <dbReference type="SAM" id="MobiDB-lite"/>
    </source>
</evidence>
<dbReference type="EMBL" id="CP012117">
    <property type="protein sequence ID" value="ANP28374.1"/>
    <property type="molecule type" value="Genomic_DNA"/>
</dbReference>
<dbReference type="PROSITE" id="PS50893">
    <property type="entry name" value="ABC_TRANSPORTER_2"/>
    <property type="match status" value="2"/>
</dbReference>
<dbReference type="InterPro" id="IPR027417">
    <property type="entry name" value="P-loop_NTPase"/>
</dbReference>
<evidence type="ECO:0000256" key="2">
    <source>
        <dbReference type="ARBA" id="ARBA00022840"/>
    </source>
</evidence>
<dbReference type="EMBL" id="CP044108">
    <property type="protein sequence ID" value="QEU11255.1"/>
    <property type="molecule type" value="Genomic_DNA"/>
</dbReference>
<feature type="domain" description="ABC transporter" evidence="4">
    <location>
        <begin position="353"/>
        <end position="549"/>
    </location>
</feature>
<protein>
    <submittedName>
        <fullName evidence="6">ABC-F family ATP-binding cassette domain-containing protein</fullName>
    </submittedName>
</protein>
<feature type="region of interest" description="Disordered" evidence="3">
    <location>
        <begin position="284"/>
        <end position="317"/>
    </location>
</feature>
<dbReference type="CDD" id="cd03221">
    <property type="entry name" value="ABCF_EF-3"/>
    <property type="match status" value="1"/>
</dbReference>
<dbReference type="Proteomes" id="UP000323865">
    <property type="component" value="Chromosome"/>
</dbReference>
<organism evidence="5 7">
    <name type="scientific">Dermabacter vaginalis</name>
    <dbReference type="NCBI Taxonomy" id="1630135"/>
    <lineage>
        <taxon>Bacteria</taxon>
        <taxon>Bacillati</taxon>
        <taxon>Actinomycetota</taxon>
        <taxon>Actinomycetes</taxon>
        <taxon>Micrococcales</taxon>
        <taxon>Dermabacteraceae</taxon>
        <taxon>Dermabacter</taxon>
    </lineage>
</organism>
<reference evidence="5 7" key="1">
    <citation type="submission" date="2015-06" db="EMBL/GenBank/DDBJ databases">
        <title>Investigation of pathophysiology for high-risk pregnancy and development of treatment modality based on it.</title>
        <authorList>
            <person name="Kim B.-C."/>
            <person name="Lim S."/>
        </authorList>
    </citation>
    <scope>NUCLEOTIDE SEQUENCE [LARGE SCALE GENOMIC DNA]</scope>
    <source>
        <strain evidence="5 7">AD1-86</strain>
    </source>
</reference>
<dbReference type="GO" id="GO:0016887">
    <property type="term" value="F:ATP hydrolysis activity"/>
    <property type="evidence" value="ECO:0007669"/>
    <property type="project" value="InterPro"/>
</dbReference>
<dbReference type="PANTHER" id="PTHR42855:SF1">
    <property type="entry name" value="ABC TRANSPORTER DOMAIN-CONTAINING PROTEIN"/>
    <property type="match status" value="1"/>
</dbReference>
<dbReference type="AlphaFoldDB" id="A0A1B0ZK31"/>
<dbReference type="Pfam" id="PF00005">
    <property type="entry name" value="ABC_tran"/>
    <property type="match status" value="2"/>
</dbReference>
<feature type="domain" description="ABC transporter" evidence="4">
    <location>
        <begin position="23"/>
        <end position="274"/>
    </location>
</feature>
<dbReference type="PANTHER" id="PTHR42855">
    <property type="entry name" value="ABC TRANSPORTER ATP-BINDING SUBUNIT"/>
    <property type="match status" value="1"/>
</dbReference>
<dbReference type="InterPro" id="IPR051309">
    <property type="entry name" value="ABCF_ATPase"/>
</dbReference>
<feature type="compositionally biased region" description="Basic and acidic residues" evidence="3">
    <location>
        <begin position="284"/>
        <end position="295"/>
    </location>
</feature>
<keyword evidence="8" id="KW-1185">Reference proteome</keyword>
<accession>A0A1B0ZK31</accession>
<dbReference type="InterPro" id="IPR003439">
    <property type="entry name" value="ABC_transporter-like_ATP-bd"/>
</dbReference>
<name>A0A1B0ZK31_9MICO</name>
<dbReference type="FunFam" id="3.40.50.300:FF:000011">
    <property type="entry name" value="Putative ABC transporter ATP-binding component"/>
    <property type="match status" value="1"/>
</dbReference>
<evidence type="ECO:0000256" key="1">
    <source>
        <dbReference type="ARBA" id="ARBA00022741"/>
    </source>
</evidence>
<reference evidence="6 8" key="2">
    <citation type="submission" date="2019-09" db="EMBL/GenBank/DDBJ databases">
        <title>FDA dAtabase for Regulatory Grade micrObial Sequences (FDA-ARGOS): Supporting development and validation of Infectious Disease Dx tests.</title>
        <authorList>
            <person name="Sciortino C."/>
            <person name="Tallon L."/>
            <person name="Sadzewicz L."/>
            <person name="Vavikolanu K."/>
            <person name="Mehta A."/>
            <person name="Aluvathingal J."/>
            <person name="Nadendla S."/>
            <person name="Nandy P."/>
            <person name="Geyer C."/>
            <person name="Yan Y."/>
            <person name="Sichtig H."/>
        </authorList>
    </citation>
    <scope>NUCLEOTIDE SEQUENCE [LARGE SCALE GENOMIC DNA]</scope>
    <source>
        <strain evidence="6 8">FDAARGOS_640</strain>
    </source>
</reference>
<dbReference type="Proteomes" id="UP000092596">
    <property type="component" value="Chromosome"/>
</dbReference>
<dbReference type="KEGG" id="dva:DAD186_18240"/>
<evidence type="ECO:0000313" key="5">
    <source>
        <dbReference type="EMBL" id="ANP28374.1"/>
    </source>
</evidence>
<dbReference type="SUPFAM" id="SSF52540">
    <property type="entry name" value="P-loop containing nucleoside triphosphate hydrolases"/>
    <property type="match status" value="2"/>
</dbReference>
<evidence type="ECO:0000313" key="7">
    <source>
        <dbReference type="Proteomes" id="UP000092596"/>
    </source>
</evidence>
<keyword evidence="2 6" id="KW-0067">ATP-binding</keyword>
<proteinExistence type="predicted"/>
<dbReference type="RefSeq" id="WP_065248372.1">
    <property type="nucleotide sequence ID" value="NZ_CP012117.1"/>
</dbReference>
<dbReference type="Gene3D" id="3.40.50.300">
    <property type="entry name" value="P-loop containing nucleotide triphosphate hydrolases"/>
    <property type="match status" value="2"/>
</dbReference>